<dbReference type="AlphaFoldDB" id="A0A5K3FWT9"/>
<reference evidence="1" key="1">
    <citation type="submission" date="2019-11" db="UniProtKB">
        <authorList>
            <consortium name="WormBaseParasite"/>
        </authorList>
    </citation>
    <scope>IDENTIFICATION</scope>
</reference>
<evidence type="ECO:0000313" key="1">
    <source>
        <dbReference type="WBParaSite" id="MCU_010750-RA"/>
    </source>
</evidence>
<organism evidence="1">
    <name type="scientific">Mesocestoides corti</name>
    <name type="common">Flatworm</name>
    <dbReference type="NCBI Taxonomy" id="53468"/>
    <lineage>
        <taxon>Eukaryota</taxon>
        <taxon>Metazoa</taxon>
        <taxon>Spiralia</taxon>
        <taxon>Lophotrochozoa</taxon>
        <taxon>Platyhelminthes</taxon>
        <taxon>Cestoda</taxon>
        <taxon>Eucestoda</taxon>
        <taxon>Cyclophyllidea</taxon>
        <taxon>Mesocestoididae</taxon>
        <taxon>Mesocestoides</taxon>
    </lineage>
</organism>
<dbReference type="WBParaSite" id="MCU_010750-RA">
    <property type="protein sequence ID" value="MCU_010750-RA"/>
    <property type="gene ID" value="MCU_010750"/>
</dbReference>
<name>A0A5K3FWT9_MESCO</name>
<sequence length="60" mass="6954">MNKTRTTEQALLTNQKPESHFRRLLSESTTLATPLNIYCSSFMSFSSWRAALPRTPLEHR</sequence>
<accession>A0A5K3FWT9</accession>
<protein>
    <submittedName>
        <fullName evidence="1">Uncharacterized protein</fullName>
    </submittedName>
</protein>
<proteinExistence type="predicted"/>